<feature type="chain" id="PRO_5007287858" evidence="6">
    <location>
        <begin position="24"/>
        <end position="540"/>
    </location>
</feature>
<evidence type="ECO:0000313" key="7">
    <source>
        <dbReference type="EMBL" id="KUJ07461.1"/>
    </source>
</evidence>
<keyword evidence="5" id="KW-0325">Glycoprotein</keyword>
<name>A0A132B547_MOLSC</name>
<dbReference type="InterPro" id="IPR008758">
    <property type="entry name" value="Peptidase_S28"/>
</dbReference>
<dbReference type="PANTHER" id="PTHR11010:SF23">
    <property type="entry name" value="SERINE PEPTIDASE"/>
    <property type="match status" value="1"/>
</dbReference>
<dbReference type="InterPro" id="IPR029058">
    <property type="entry name" value="AB_hydrolase_fold"/>
</dbReference>
<keyword evidence="4" id="KW-0378">Hydrolase</keyword>
<comment type="similarity">
    <text evidence="1">Belongs to the peptidase S28 family.</text>
</comment>
<dbReference type="AlphaFoldDB" id="A0A132B547"/>
<sequence length="540" mass="59135">MNLSPITRLFVVATSFFPSIILALTRDQVPNLRNSRLAAAPGDSAAEVAAIAAASTIQNATFEQLIDHDNPSLGTFSQFYYYSTEFYQGPGSPVVLFTPGEIAVVGYKSYATTNRTSGVIASEIGAALIVIEHRYWGFSSPYQNLTTENLQYQTLKNAIADLNYFALTAKLPFDESGATNADKAPWVLIGGSYSGALTAWTQATTKPSVMWAYYASSAVVETIGNYWSYFLTETLNMPQNCSSDIAAVIEYLDEVYVVGDHEEIRKTKEMFGLGDVTHYDDFTDALANGPYLWQGNQFYENTGFFDFCDAIEGITSNTSVIPNATGVGLAKALPNYANWMSTVLVPGFCESYGYSVFNGTNNVLCFDTYNASLPTYSDYSVDNTYDRQWDWFLCEGFGWWQNGAPAGMKTIVSRTVQDRYWERQCPMWFPKEGNYTYGLAAGDTYNTTNQYTGGWFGFTNSTRLIFVSGTNDPWRTSQVTSPLRPGGPQPSTAAQPVLEVPGGYHTSDLVTANGVANAGCAAVQAQAIAQIVAWVGEYAA</sequence>
<evidence type="ECO:0000256" key="6">
    <source>
        <dbReference type="SAM" id="SignalP"/>
    </source>
</evidence>
<dbReference type="EMBL" id="KQ947439">
    <property type="protein sequence ID" value="KUJ07461.1"/>
    <property type="molecule type" value="Genomic_DNA"/>
</dbReference>
<dbReference type="Pfam" id="PF05577">
    <property type="entry name" value="Peptidase_S28"/>
    <property type="match status" value="1"/>
</dbReference>
<evidence type="ECO:0000256" key="3">
    <source>
        <dbReference type="ARBA" id="ARBA00022729"/>
    </source>
</evidence>
<evidence type="ECO:0000256" key="4">
    <source>
        <dbReference type="ARBA" id="ARBA00022801"/>
    </source>
</evidence>
<gene>
    <name evidence="7" type="ORF">LY89DRAFT_631008</name>
</gene>
<proteinExistence type="inferred from homology"/>
<dbReference type="GeneID" id="28820988"/>
<evidence type="ECO:0000256" key="5">
    <source>
        <dbReference type="ARBA" id="ARBA00023180"/>
    </source>
</evidence>
<keyword evidence="2" id="KW-0645">Protease</keyword>
<dbReference type="Gene3D" id="3.40.50.1820">
    <property type="entry name" value="alpha/beta hydrolase"/>
    <property type="match status" value="2"/>
</dbReference>
<dbReference type="Proteomes" id="UP000070700">
    <property type="component" value="Unassembled WGS sequence"/>
</dbReference>
<dbReference type="GO" id="GO:0006508">
    <property type="term" value="P:proteolysis"/>
    <property type="evidence" value="ECO:0007669"/>
    <property type="project" value="UniProtKB-KW"/>
</dbReference>
<dbReference type="GO" id="GO:0008239">
    <property type="term" value="F:dipeptidyl-peptidase activity"/>
    <property type="evidence" value="ECO:0007669"/>
    <property type="project" value="TreeGrafter"/>
</dbReference>
<dbReference type="PANTHER" id="PTHR11010">
    <property type="entry name" value="PROTEASE S28 PRO-X CARBOXYPEPTIDASE-RELATED"/>
    <property type="match status" value="1"/>
</dbReference>
<dbReference type="RefSeq" id="XP_018061816.1">
    <property type="nucleotide sequence ID" value="XM_018211262.1"/>
</dbReference>
<dbReference type="KEGG" id="psco:LY89DRAFT_631008"/>
<evidence type="ECO:0000256" key="1">
    <source>
        <dbReference type="ARBA" id="ARBA00011079"/>
    </source>
</evidence>
<protein>
    <submittedName>
        <fullName evidence="7">Putative serine peptidase</fullName>
    </submittedName>
</protein>
<dbReference type="OrthoDB" id="1735038at2759"/>
<evidence type="ECO:0000256" key="2">
    <source>
        <dbReference type="ARBA" id="ARBA00022670"/>
    </source>
</evidence>
<evidence type="ECO:0000313" key="8">
    <source>
        <dbReference type="Proteomes" id="UP000070700"/>
    </source>
</evidence>
<keyword evidence="3 6" id="KW-0732">Signal</keyword>
<keyword evidence="8" id="KW-1185">Reference proteome</keyword>
<dbReference type="InParanoid" id="A0A132B547"/>
<accession>A0A132B547</accession>
<dbReference type="SUPFAM" id="SSF53474">
    <property type="entry name" value="alpha/beta-Hydrolases"/>
    <property type="match status" value="1"/>
</dbReference>
<dbReference type="GO" id="GO:0070008">
    <property type="term" value="F:serine-type exopeptidase activity"/>
    <property type="evidence" value="ECO:0007669"/>
    <property type="project" value="InterPro"/>
</dbReference>
<reference evidence="7 8" key="1">
    <citation type="submission" date="2015-10" db="EMBL/GenBank/DDBJ databases">
        <title>Full genome of DAOMC 229536 Phialocephala scopiformis, a fungal endophyte of spruce producing the potent anti-insectan compound rugulosin.</title>
        <authorList>
            <consortium name="DOE Joint Genome Institute"/>
            <person name="Walker A.K."/>
            <person name="Frasz S.L."/>
            <person name="Seifert K.A."/>
            <person name="Miller J.D."/>
            <person name="Mondo S.J."/>
            <person name="Labutti K."/>
            <person name="Lipzen A."/>
            <person name="Dockter R."/>
            <person name="Kennedy M."/>
            <person name="Grigoriev I.V."/>
            <person name="Spatafora J.W."/>
        </authorList>
    </citation>
    <scope>NUCLEOTIDE SEQUENCE [LARGE SCALE GENOMIC DNA]</scope>
    <source>
        <strain evidence="7 8">CBS 120377</strain>
    </source>
</reference>
<organism evidence="7 8">
    <name type="scientific">Mollisia scopiformis</name>
    <name type="common">Conifer needle endophyte fungus</name>
    <name type="synonym">Phialocephala scopiformis</name>
    <dbReference type="NCBI Taxonomy" id="149040"/>
    <lineage>
        <taxon>Eukaryota</taxon>
        <taxon>Fungi</taxon>
        <taxon>Dikarya</taxon>
        <taxon>Ascomycota</taxon>
        <taxon>Pezizomycotina</taxon>
        <taxon>Leotiomycetes</taxon>
        <taxon>Helotiales</taxon>
        <taxon>Mollisiaceae</taxon>
        <taxon>Mollisia</taxon>
    </lineage>
</organism>
<feature type="signal peptide" evidence="6">
    <location>
        <begin position="1"/>
        <end position="23"/>
    </location>
</feature>